<feature type="compositionally biased region" description="Basic and acidic residues" evidence="1">
    <location>
        <begin position="126"/>
        <end position="137"/>
    </location>
</feature>
<dbReference type="EMBL" id="CAJHJT010000001">
    <property type="protein sequence ID" value="CAD6994483.1"/>
    <property type="molecule type" value="Genomic_DNA"/>
</dbReference>
<evidence type="ECO:0000256" key="1">
    <source>
        <dbReference type="SAM" id="MobiDB-lite"/>
    </source>
</evidence>
<gene>
    <name evidence="2" type="ORF">CCAP1982_LOCUS3228</name>
</gene>
<keyword evidence="3" id="KW-1185">Reference proteome</keyword>
<feature type="compositionally biased region" description="Low complexity" evidence="1">
    <location>
        <begin position="112"/>
        <end position="125"/>
    </location>
</feature>
<proteinExistence type="predicted"/>
<name>A0A811UAZ1_CERCA</name>
<feature type="region of interest" description="Disordered" evidence="1">
    <location>
        <begin position="208"/>
        <end position="289"/>
    </location>
</feature>
<dbReference type="AlphaFoldDB" id="A0A811UAZ1"/>
<comment type="caution">
    <text evidence="2">The sequence shown here is derived from an EMBL/GenBank/DDBJ whole genome shotgun (WGS) entry which is preliminary data.</text>
</comment>
<sequence length="434" mass="45605">MVTCGRQPFNMLPMAPINPFVVGLTPSSMAAAAAAAAAVADSTARSIGSTSTATTTMITANASATATTASIRPKLAFSIDSIVGINNNNNNNNIKDVGRDNIAATHCRPMRSSVISPPLSSSQRSESPDDRLNGSERDRLLHIYDRPPSRVSLSHSEDSHHCQQPLELRNSFTVNYRPINSAADVHPTQLTRPTMGLIYCRRRSLLNASPERDSGSPTLVGRCTSRSRSRSPNRPIALSARELTNVGNRSRTPTPSPPPPSNSRTTPQSPQTPSSASTSIGSELSKRPIHVPGIPAGLIRPLPLQAPQSLSILQAGGGNGGGAPSSLDAANPAANATSLHPIATAIQGSAPPPLPTTLSIPPPHPANTGVVAPPPPPPNPHFLAAQFQMAAALAHHHHQQQQHNIIHQRICHQLSALSVAVESTWADIPASISR</sequence>
<dbReference type="Proteomes" id="UP000606786">
    <property type="component" value="Unassembled WGS sequence"/>
</dbReference>
<feature type="region of interest" description="Disordered" evidence="1">
    <location>
        <begin position="112"/>
        <end position="137"/>
    </location>
</feature>
<organism evidence="2 3">
    <name type="scientific">Ceratitis capitata</name>
    <name type="common">Mediterranean fruit fly</name>
    <name type="synonym">Tephritis capitata</name>
    <dbReference type="NCBI Taxonomy" id="7213"/>
    <lineage>
        <taxon>Eukaryota</taxon>
        <taxon>Metazoa</taxon>
        <taxon>Ecdysozoa</taxon>
        <taxon>Arthropoda</taxon>
        <taxon>Hexapoda</taxon>
        <taxon>Insecta</taxon>
        <taxon>Pterygota</taxon>
        <taxon>Neoptera</taxon>
        <taxon>Endopterygota</taxon>
        <taxon>Diptera</taxon>
        <taxon>Brachycera</taxon>
        <taxon>Muscomorpha</taxon>
        <taxon>Tephritoidea</taxon>
        <taxon>Tephritidae</taxon>
        <taxon>Ceratitis</taxon>
        <taxon>Ceratitis</taxon>
    </lineage>
</organism>
<evidence type="ECO:0000313" key="3">
    <source>
        <dbReference type="Proteomes" id="UP000606786"/>
    </source>
</evidence>
<feature type="compositionally biased region" description="Low complexity" evidence="1">
    <location>
        <begin position="262"/>
        <end position="279"/>
    </location>
</feature>
<reference evidence="2" key="1">
    <citation type="submission" date="2020-11" db="EMBL/GenBank/DDBJ databases">
        <authorList>
            <person name="Whitehead M."/>
        </authorList>
    </citation>
    <scope>NUCLEOTIDE SEQUENCE</scope>
    <source>
        <strain evidence="2">EGII</strain>
    </source>
</reference>
<dbReference type="OrthoDB" id="6159439at2759"/>
<accession>A0A811UAZ1</accession>
<protein>
    <submittedName>
        <fullName evidence="2">(Mediterranean fruit fly) hypothetical protein</fullName>
    </submittedName>
</protein>
<evidence type="ECO:0000313" key="2">
    <source>
        <dbReference type="EMBL" id="CAD6994483.1"/>
    </source>
</evidence>